<dbReference type="SUPFAM" id="SSF55874">
    <property type="entry name" value="ATPase domain of HSP90 chaperone/DNA topoisomerase II/histidine kinase"/>
    <property type="match status" value="1"/>
</dbReference>
<dbReference type="SUPFAM" id="SSF69012">
    <property type="entry name" value="alpha-ketoacid dehydrogenase kinase, N-terminal domain"/>
    <property type="match status" value="1"/>
</dbReference>
<dbReference type="InterPro" id="IPR039028">
    <property type="entry name" value="BCKD/PDK"/>
</dbReference>
<evidence type="ECO:0000256" key="7">
    <source>
        <dbReference type="RuleBase" id="RU366032"/>
    </source>
</evidence>
<evidence type="ECO:0000256" key="3">
    <source>
        <dbReference type="ARBA" id="ARBA00022741"/>
    </source>
</evidence>
<dbReference type="EMBL" id="LWLT01000017">
    <property type="status" value="NOT_ANNOTATED_CDS"/>
    <property type="molecule type" value="Genomic_DNA"/>
</dbReference>
<evidence type="ECO:0000256" key="4">
    <source>
        <dbReference type="ARBA" id="ARBA00022777"/>
    </source>
</evidence>
<dbReference type="AlphaFoldDB" id="A0A452FF01"/>
<keyword evidence="5 7" id="KW-0067">ATP-binding</keyword>
<dbReference type="Gene3D" id="3.30.565.10">
    <property type="entry name" value="Histidine kinase-like ATPase, C-terminal domain"/>
    <property type="match status" value="1"/>
</dbReference>
<dbReference type="OMA" id="KSTWRHY"/>
<dbReference type="GO" id="GO:0005524">
    <property type="term" value="F:ATP binding"/>
    <property type="evidence" value="ECO:0007669"/>
    <property type="project" value="UniProtKB-UniRule"/>
</dbReference>
<comment type="subcellular location">
    <subcellularLocation>
        <location evidence="7">Mitochondrion matrix</location>
    </subcellularLocation>
</comment>
<keyword evidence="6 7" id="KW-0496">Mitochondrion</keyword>
<evidence type="ECO:0000256" key="8">
    <source>
        <dbReference type="SAM" id="MobiDB-lite"/>
    </source>
</evidence>
<dbReference type="STRING" id="9925.ENSCHIP00000022861"/>
<dbReference type="GO" id="GO:0010906">
    <property type="term" value="P:regulation of glucose metabolic process"/>
    <property type="evidence" value="ECO:0007669"/>
    <property type="project" value="TreeGrafter"/>
</dbReference>
<dbReference type="InterPro" id="IPR018955">
    <property type="entry name" value="BCDHK/PDK_N"/>
</dbReference>
<protein>
    <recommendedName>
        <fullName evidence="7">Protein-serine/threonine kinase</fullName>
        <ecNumber evidence="7">2.7.11.-</ecNumber>
    </recommendedName>
</protein>
<evidence type="ECO:0000256" key="6">
    <source>
        <dbReference type="ARBA" id="ARBA00023128"/>
    </source>
</evidence>
<dbReference type="GO" id="GO:0005759">
    <property type="term" value="C:mitochondrial matrix"/>
    <property type="evidence" value="ECO:0007669"/>
    <property type="project" value="UniProtKB-SubCell"/>
</dbReference>
<evidence type="ECO:0000256" key="2">
    <source>
        <dbReference type="ARBA" id="ARBA00022679"/>
    </source>
</evidence>
<name>A0A452FF01_CAPHI</name>
<feature type="domain" description="Branched-chain alpha-ketoacid dehydrogenase kinase/Pyruvate dehydrogenase kinase N-terminal" evidence="9">
    <location>
        <begin position="58"/>
        <end position="178"/>
    </location>
</feature>
<sequence>MSGKDALGPHLVPGSLSWFLSFSPSLHLPLSFFYLFSHPQGRDNMCEKTSYMFLQKELPDLLNHHSVGLVQSWYMQSFLELLEYANKSPEDPQVLDNFLQVLIKVRNKHNDVAPTMAQGVIEYKEKFGFDPFINGNTQYFLDRFHTNCNSFHVLINQHTLLFGGDTNPAYLKHIGNIDPTCNVTGVVKDVYGTAKMLCEPYYLVAPELEVEEFSAKAPNTSNQVVYVPSHLFLVLFELFKNSTRTTVKPGYPAVKTLATLVKKTSTKISDRGDLAERTRAGPLAGFGYDLPISCLYARYFQGDLKCYSMEGVVTDAVIYLKALSSEAFERLPAFNKSTWRHYKSTAEADDWSSPSSEPRDASKYKAKQDKMKAHRTL</sequence>
<dbReference type="Proteomes" id="UP000291000">
    <property type="component" value="Chromosome 20"/>
</dbReference>
<accession>A0A452FF01</accession>
<feature type="compositionally biased region" description="Basic and acidic residues" evidence="8">
    <location>
        <begin position="357"/>
        <end position="371"/>
    </location>
</feature>
<evidence type="ECO:0000313" key="10">
    <source>
        <dbReference type="Ensembl" id="ENSCHIP00000022861.1"/>
    </source>
</evidence>
<dbReference type="Gene3D" id="1.20.140.20">
    <property type="entry name" value="Alpha-ketoacid/pyruvate dehydrogenase kinase, N-terminal domain"/>
    <property type="match status" value="1"/>
</dbReference>
<feature type="region of interest" description="Disordered" evidence="8">
    <location>
        <begin position="345"/>
        <end position="377"/>
    </location>
</feature>
<dbReference type="GO" id="GO:0004740">
    <property type="term" value="F:pyruvate dehydrogenase (acetyl-transferring) kinase activity"/>
    <property type="evidence" value="ECO:0007669"/>
    <property type="project" value="TreeGrafter"/>
</dbReference>
<organism evidence="10 11">
    <name type="scientific">Capra hircus</name>
    <name type="common">Goat</name>
    <dbReference type="NCBI Taxonomy" id="9925"/>
    <lineage>
        <taxon>Eukaryota</taxon>
        <taxon>Metazoa</taxon>
        <taxon>Chordata</taxon>
        <taxon>Craniata</taxon>
        <taxon>Vertebrata</taxon>
        <taxon>Euteleostomi</taxon>
        <taxon>Mammalia</taxon>
        <taxon>Eutheria</taxon>
        <taxon>Laurasiatheria</taxon>
        <taxon>Artiodactyla</taxon>
        <taxon>Ruminantia</taxon>
        <taxon>Pecora</taxon>
        <taxon>Bovidae</taxon>
        <taxon>Caprinae</taxon>
        <taxon>Capra</taxon>
    </lineage>
</organism>
<dbReference type="InterPro" id="IPR036890">
    <property type="entry name" value="HATPase_C_sf"/>
</dbReference>
<proteinExistence type="inferred from homology"/>
<dbReference type="EC" id="2.7.11.-" evidence="7"/>
<dbReference type="PANTHER" id="PTHR11947">
    <property type="entry name" value="PYRUVATE DEHYDROGENASE KINASE"/>
    <property type="match status" value="1"/>
</dbReference>
<reference evidence="10 11" key="1">
    <citation type="submission" date="2016-04" db="EMBL/GenBank/DDBJ databases">
        <title>Polished mammalian reference genomes with single-molecule sequencing and chromosome conformation capture applied to the Capra hircus genome.</title>
        <authorList>
            <person name="Bickhart D.M."/>
            <person name="Koren S."/>
            <person name="Rosen B."/>
            <person name="Hastie A."/>
            <person name="Liachko I."/>
            <person name="Sullivan S.T."/>
            <person name="Burton J."/>
            <person name="Sayre B.L."/>
            <person name="Huson H.J."/>
            <person name="Lee J."/>
            <person name="Lam E."/>
            <person name="Kelley C.M."/>
            <person name="Hutchison J.L."/>
            <person name="Zhou Y."/>
            <person name="Sun J."/>
            <person name="Crisa A."/>
            <person name="Schwartz J.C."/>
            <person name="Hammond J.A."/>
            <person name="Schroeder S.G."/>
            <person name="Liu G.E."/>
            <person name="Dunham M."/>
            <person name="Shendure J."/>
            <person name="Sonstegard T.S."/>
            <person name="Phillippy A.M."/>
            <person name="Van Tassell C.P."/>
            <person name="Smith T.P."/>
        </authorList>
    </citation>
    <scope>NUCLEOTIDE SEQUENCE [LARGE SCALE GENOMIC DNA]</scope>
</reference>
<keyword evidence="2 7" id="KW-0808">Transferase</keyword>
<comment type="similarity">
    <text evidence="1 7">Belongs to the PDK/BCKDK protein kinase family.</text>
</comment>
<dbReference type="GeneTree" id="ENSGT01030000234646"/>
<evidence type="ECO:0000259" key="9">
    <source>
        <dbReference type="Pfam" id="PF10436"/>
    </source>
</evidence>
<dbReference type="PANTHER" id="PTHR11947:SF21">
    <property type="entry name" value="[PYRUVATE DEHYDROGENASE (ACETYL-TRANSFERRING)] KINASE ISOZYME 3, MITOCHONDRIAL"/>
    <property type="match status" value="1"/>
</dbReference>
<keyword evidence="3 7" id="KW-0547">Nucleotide-binding</keyword>
<evidence type="ECO:0000313" key="11">
    <source>
        <dbReference type="Proteomes" id="UP000291000"/>
    </source>
</evidence>
<evidence type="ECO:0000256" key="1">
    <source>
        <dbReference type="ARBA" id="ARBA00006155"/>
    </source>
</evidence>
<dbReference type="Pfam" id="PF10436">
    <property type="entry name" value="BCDHK_Adom3"/>
    <property type="match status" value="1"/>
</dbReference>
<keyword evidence="11" id="KW-1185">Reference proteome</keyword>
<dbReference type="InterPro" id="IPR036784">
    <property type="entry name" value="AK/P_DHK_N_sf"/>
</dbReference>
<reference evidence="10" key="2">
    <citation type="submission" date="2025-08" db="UniProtKB">
        <authorList>
            <consortium name="Ensembl"/>
        </authorList>
    </citation>
    <scope>IDENTIFICATION</scope>
</reference>
<reference evidence="10" key="3">
    <citation type="submission" date="2025-09" db="UniProtKB">
        <authorList>
            <consortium name="Ensembl"/>
        </authorList>
    </citation>
    <scope>IDENTIFICATION</scope>
</reference>
<keyword evidence="4 7" id="KW-0418">Kinase</keyword>
<dbReference type="Ensembl" id="ENSCHIT00000030721.1">
    <property type="protein sequence ID" value="ENSCHIP00000022861.1"/>
    <property type="gene ID" value="ENSCHIG00000020677.1"/>
</dbReference>
<evidence type="ECO:0000256" key="5">
    <source>
        <dbReference type="ARBA" id="ARBA00022840"/>
    </source>
</evidence>